<dbReference type="AlphaFoldDB" id="A0A520LMX5"/>
<comment type="caution">
    <text evidence="7">Lacks conserved residue(s) required for the propagation of feature annotation.</text>
</comment>
<comment type="cofactor">
    <cofactor evidence="7">
        <name>Mg(2+)</name>
        <dbReference type="ChEBI" id="CHEBI:18420"/>
    </cofactor>
    <text evidence="7">Binds 1 Mg(2+) ion per subunit.</text>
</comment>
<evidence type="ECO:0000313" key="8">
    <source>
        <dbReference type="EMBL" id="RZO07471.1"/>
    </source>
</evidence>
<protein>
    <recommendedName>
        <fullName evidence="7">Shikimate kinase</fullName>
        <shortName evidence="7">SK</shortName>
        <ecNumber evidence="7">2.7.1.71</ecNumber>
    </recommendedName>
</protein>
<keyword evidence="4 7" id="KW-0418">Kinase</keyword>
<dbReference type="Pfam" id="PF01202">
    <property type="entry name" value="SKI"/>
    <property type="match status" value="1"/>
</dbReference>
<proteinExistence type="inferred from homology"/>
<evidence type="ECO:0000256" key="7">
    <source>
        <dbReference type="HAMAP-Rule" id="MF_00109"/>
    </source>
</evidence>
<organism evidence="8 9">
    <name type="scientific">SAR92 clade bacterium</name>
    <dbReference type="NCBI Taxonomy" id="2315479"/>
    <lineage>
        <taxon>Bacteria</taxon>
        <taxon>Pseudomonadati</taxon>
        <taxon>Pseudomonadota</taxon>
        <taxon>Gammaproteobacteria</taxon>
        <taxon>Cellvibrionales</taxon>
        <taxon>Porticoccaceae</taxon>
        <taxon>SAR92 clade</taxon>
    </lineage>
</organism>
<reference evidence="8 9" key="1">
    <citation type="submission" date="2019-02" db="EMBL/GenBank/DDBJ databases">
        <title>Prokaryotic population dynamics and viral predation in marine succession experiment using metagenomics: the confinement effect.</title>
        <authorList>
            <person name="Haro-Moreno J.M."/>
            <person name="Rodriguez-Valera F."/>
            <person name="Lopez-Perez M."/>
        </authorList>
    </citation>
    <scope>NUCLEOTIDE SEQUENCE [LARGE SCALE GENOMIC DNA]</scope>
    <source>
        <strain evidence="8">MED-G169</strain>
    </source>
</reference>
<feature type="binding site" evidence="7">
    <location>
        <begin position="11"/>
        <end position="16"/>
    </location>
    <ligand>
        <name>ATP</name>
        <dbReference type="ChEBI" id="CHEBI:30616"/>
    </ligand>
</feature>
<dbReference type="GO" id="GO:0009073">
    <property type="term" value="P:aromatic amino acid family biosynthetic process"/>
    <property type="evidence" value="ECO:0007669"/>
    <property type="project" value="UniProtKB-KW"/>
</dbReference>
<comment type="caution">
    <text evidence="8">The sequence shown here is derived from an EMBL/GenBank/DDBJ whole genome shotgun (WGS) entry which is preliminary data.</text>
</comment>
<dbReference type="InterPro" id="IPR027417">
    <property type="entry name" value="P-loop_NTPase"/>
</dbReference>
<name>A0A520LMX5_9GAMM</name>
<feature type="binding site" evidence="7">
    <location>
        <position position="33"/>
    </location>
    <ligand>
        <name>substrate</name>
    </ligand>
</feature>
<evidence type="ECO:0000256" key="4">
    <source>
        <dbReference type="ARBA" id="ARBA00022777"/>
    </source>
</evidence>
<keyword evidence="6 7" id="KW-0057">Aromatic amino acid biosynthesis</keyword>
<keyword evidence="7" id="KW-0963">Cytoplasm</keyword>
<dbReference type="GO" id="GO:0009423">
    <property type="term" value="P:chorismate biosynthetic process"/>
    <property type="evidence" value="ECO:0007669"/>
    <property type="project" value="UniProtKB-UniRule"/>
</dbReference>
<comment type="subunit">
    <text evidence="7">Monomer.</text>
</comment>
<dbReference type="EMBL" id="SHBO01000012">
    <property type="protein sequence ID" value="RZO07471.1"/>
    <property type="molecule type" value="Genomic_DNA"/>
</dbReference>
<comment type="catalytic activity">
    <reaction evidence="7">
        <text>shikimate + ATP = 3-phosphoshikimate + ADP + H(+)</text>
        <dbReference type="Rhea" id="RHEA:13121"/>
        <dbReference type="ChEBI" id="CHEBI:15378"/>
        <dbReference type="ChEBI" id="CHEBI:30616"/>
        <dbReference type="ChEBI" id="CHEBI:36208"/>
        <dbReference type="ChEBI" id="CHEBI:145989"/>
        <dbReference type="ChEBI" id="CHEBI:456216"/>
        <dbReference type="EC" id="2.7.1.71"/>
    </reaction>
</comment>
<dbReference type="InterPro" id="IPR031322">
    <property type="entry name" value="Shikimate/glucono_kinase"/>
</dbReference>
<keyword evidence="2 7" id="KW-0808">Transferase</keyword>
<comment type="function">
    <text evidence="7">Catalyzes the specific phosphorylation of the 3-hydroxyl group of shikimic acid using ATP as a cosubstrate.</text>
</comment>
<keyword evidence="1 7" id="KW-0028">Amino-acid biosynthesis</keyword>
<dbReference type="SUPFAM" id="SSF52540">
    <property type="entry name" value="P-loop containing nucleoside triphosphate hydrolases"/>
    <property type="match status" value="1"/>
</dbReference>
<sequence length="165" mass="18695">MESIVLIGMPGAGKSTIGVHIADRLNLKFVDTDKLLENEIGDSIQSFLDSHGYIELRKLEERIILRERLENRVIATGGSAVYSKNSMKYLKSQAKVIFLYVSEKELEKRINNFSSRGIARKPGQSFSSLFKERQKLYLKSCDYEINTDDISIQATLGMVEKIARS</sequence>
<dbReference type="PANTHER" id="PTHR21087">
    <property type="entry name" value="SHIKIMATE KINASE"/>
    <property type="match status" value="1"/>
</dbReference>
<comment type="similarity">
    <text evidence="7">Belongs to the shikimate kinase family.</text>
</comment>
<feature type="binding site" evidence="7">
    <location>
        <position position="133"/>
    </location>
    <ligand>
        <name>substrate</name>
    </ligand>
</feature>
<keyword evidence="7" id="KW-0460">Magnesium</keyword>
<evidence type="ECO:0000256" key="2">
    <source>
        <dbReference type="ARBA" id="ARBA00022679"/>
    </source>
</evidence>
<keyword evidence="7" id="KW-0479">Metal-binding</keyword>
<dbReference type="EC" id="2.7.1.71" evidence="7"/>
<evidence type="ECO:0000256" key="6">
    <source>
        <dbReference type="ARBA" id="ARBA00023141"/>
    </source>
</evidence>
<dbReference type="InterPro" id="IPR000623">
    <property type="entry name" value="Shikimate_kinase/TSH1"/>
</dbReference>
<dbReference type="HAMAP" id="MF_00109">
    <property type="entry name" value="Shikimate_kinase"/>
    <property type="match status" value="1"/>
</dbReference>
<dbReference type="Gene3D" id="3.40.50.300">
    <property type="entry name" value="P-loop containing nucleotide triphosphate hydrolases"/>
    <property type="match status" value="1"/>
</dbReference>
<dbReference type="GO" id="GO:0005524">
    <property type="term" value="F:ATP binding"/>
    <property type="evidence" value="ECO:0007669"/>
    <property type="project" value="UniProtKB-UniRule"/>
</dbReference>
<feature type="binding site" evidence="7">
    <location>
        <position position="15"/>
    </location>
    <ligand>
        <name>Mg(2+)</name>
        <dbReference type="ChEBI" id="CHEBI:18420"/>
    </ligand>
</feature>
<gene>
    <name evidence="7" type="primary">aroK</name>
    <name evidence="8" type="ORF">EVB02_01670</name>
</gene>
<keyword evidence="5 7" id="KW-0067">ATP-binding</keyword>
<dbReference type="PANTHER" id="PTHR21087:SF16">
    <property type="entry name" value="SHIKIMATE KINASE 1, CHLOROPLASTIC"/>
    <property type="match status" value="1"/>
</dbReference>
<keyword evidence="3 7" id="KW-0547">Nucleotide-binding</keyword>
<evidence type="ECO:0000256" key="3">
    <source>
        <dbReference type="ARBA" id="ARBA00022741"/>
    </source>
</evidence>
<feature type="binding site" evidence="7">
    <location>
        <position position="116"/>
    </location>
    <ligand>
        <name>ATP</name>
        <dbReference type="ChEBI" id="CHEBI:30616"/>
    </ligand>
</feature>
<evidence type="ECO:0000256" key="1">
    <source>
        <dbReference type="ARBA" id="ARBA00022605"/>
    </source>
</evidence>
<comment type="pathway">
    <text evidence="7">Metabolic intermediate biosynthesis; chorismate biosynthesis; chorismate from D-erythrose 4-phosphate and phosphoenolpyruvate: step 5/7.</text>
</comment>
<dbReference type="PRINTS" id="PR01100">
    <property type="entry name" value="SHIKIMTKNASE"/>
</dbReference>
<dbReference type="GO" id="GO:0000287">
    <property type="term" value="F:magnesium ion binding"/>
    <property type="evidence" value="ECO:0007669"/>
    <property type="project" value="UniProtKB-UniRule"/>
</dbReference>
<evidence type="ECO:0000256" key="5">
    <source>
        <dbReference type="ARBA" id="ARBA00022840"/>
    </source>
</evidence>
<dbReference type="GO" id="GO:0008652">
    <property type="term" value="P:amino acid biosynthetic process"/>
    <property type="evidence" value="ECO:0007669"/>
    <property type="project" value="UniProtKB-KW"/>
</dbReference>
<dbReference type="UniPathway" id="UPA00053">
    <property type="reaction ID" value="UER00088"/>
</dbReference>
<accession>A0A520LMX5</accession>
<dbReference type="CDD" id="cd00464">
    <property type="entry name" value="SK"/>
    <property type="match status" value="1"/>
</dbReference>
<feature type="binding site" evidence="7">
    <location>
        <position position="57"/>
    </location>
    <ligand>
        <name>substrate</name>
    </ligand>
</feature>
<dbReference type="GO" id="GO:0005829">
    <property type="term" value="C:cytosol"/>
    <property type="evidence" value="ECO:0007669"/>
    <property type="project" value="TreeGrafter"/>
</dbReference>
<feature type="binding site" evidence="7">
    <location>
        <position position="78"/>
    </location>
    <ligand>
        <name>substrate</name>
    </ligand>
</feature>
<comment type="subcellular location">
    <subcellularLocation>
        <location evidence="7">Cytoplasm</location>
    </subcellularLocation>
</comment>
<evidence type="ECO:0000313" key="9">
    <source>
        <dbReference type="Proteomes" id="UP000318148"/>
    </source>
</evidence>
<dbReference type="Proteomes" id="UP000318148">
    <property type="component" value="Unassembled WGS sequence"/>
</dbReference>
<dbReference type="GO" id="GO:0004765">
    <property type="term" value="F:shikimate kinase activity"/>
    <property type="evidence" value="ECO:0007669"/>
    <property type="project" value="UniProtKB-UniRule"/>
</dbReference>